<dbReference type="PANTHER" id="PTHR10192:SF5">
    <property type="entry name" value="GEPHYRIN"/>
    <property type="match status" value="1"/>
</dbReference>
<name>A0A135P5J6_9HYPH</name>
<dbReference type="InterPro" id="IPR036135">
    <property type="entry name" value="MoeA_linker/N_sf"/>
</dbReference>
<evidence type="ECO:0000256" key="4">
    <source>
        <dbReference type="ARBA" id="ARBA00010763"/>
    </source>
</evidence>
<dbReference type="EC" id="2.10.1.1" evidence="11"/>
<comment type="caution">
    <text evidence="13">The sequence shown here is derived from an EMBL/GenBank/DDBJ whole genome shotgun (WGS) entry which is preliminary data.</text>
</comment>
<dbReference type="GO" id="GO:0005829">
    <property type="term" value="C:cytosol"/>
    <property type="evidence" value="ECO:0007669"/>
    <property type="project" value="TreeGrafter"/>
</dbReference>
<dbReference type="GO" id="GO:0061599">
    <property type="term" value="F:molybdopterin molybdotransferase activity"/>
    <property type="evidence" value="ECO:0007669"/>
    <property type="project" value="UniProtKB-UniRule"/>
</dbReference>
<dbReference type="InterPro" id="IPR038987">
    <property type="entry name" value="MoeA-like"/>
</dbReference>
<comment type="pathway">
    <text evidence="3 11">Cofactor biosynthesis; molybdopterin biosynthesis.</text>
</comment>
<dbReference type="Gene3D" id="3.90.105.10">
    <property type="entry name" value="Molybdopterin biosynthesis moea protein, domain 2"/>
    <property type="match status" value="1"/>
</dbReference>
<dbReference type="AlphaFoldDB" id="A0A135P5J6"/>
<dbReference type="GO" id="GO:0006777">
    <property type="term" value="P:Mo-molybdopterin cofactor biosynthetic process"/>
    <property type="evidence" value="ECO:0007669"/>
    <property type="project" value="UniProtKB-UniRule"/>
</dbReference>
<keyword evidence="5 11" id="KW-0500">Molybdenum</keyword>
<dbReference type="UniPathway" id="UPA00344"/>
<evidence type="ECO:0000256" key="7">
    <source>
        <dbReference type="ARBA" id="ARBA00022723"/>
    </source>
</evidence>
<keyword evidence="9 11" id="KW-0501">Molybdenum cofactor biosynthesis</keyword>
<dbReference type="Gene3D" id="2.170.190.11">
    <property type="entry name" value="Molybdopterin biosynthesis moea protein, domain 3"/>
    <property type="match status" value="1"/>
</dbReference>
<dbReference type="Pfam" id="PF03453">
    <property type="entry name" value="MoeA_N"/>
    <property type="match status" value="1"/>
</dbReference>
<dbReference type="EMBL" id="LNUW01000015">
    <property type="protein sequence ID" value="KXG86705.1"/>
    <property type="molecule type" value="Genomic_DNA"/>
</dbReference>
<protein>
    <recommendedName>
        <fullName evidence="11">Molybdopterin molybdenumtransferase</fullName>
        <ecNumber evidence="11">2.10.1.1</ecNumber>
    </recommendedName>
</protein>
<keyword evidence="14" id="KW-1185">Reference proteome</keyword>
<dbReference type="NCBIfam" id="NF045515">
    <property type="entry name" value="Glp_gephyrin"/>
    <property type="match status" value="1"/>
</dbReference>
<reference evidence="13 14" key="1">
    <citation type="submission" date="2015-11" db="EMBL/GenBank/DDBJ databases">
        <title>Draft genome sequence of Agrobacterium sp. R89-1.</title>
        <authorList>
            <person name="Zahradnik J."/>
            <person name="Kyslikova E."/>
            <person name="Palyzova A."/>
            <person name="Kyslik P."/>
        </authorList>
    </citation>
    <scope>NUCLEOTIDE SEQUENCE [LARGE SCALE GENOMIC DNA]</scope>
    <source>
        <strain evidence="13 14">R89-1</strain>
    </source>
</reference>
<evidence type="ECO:0000256" key="10">
    <source>
        <dbReference type="ARBA" id="ARBA00047317"/>
    </source>
</evidence>
<dbReference type="SUPFAM" id="SSF63882">
    <property type="entry name" value="MoeA N-terminal region -like"/>
    <property type="match status" value="1"/>
</dbReference>
<dbReference type="SUPFAM" id="SSF53218">
    <property type="entry name" value="Molybdenum cofactor biosynthesis proteins"/>
    <property type="match status" value="1"/>
</dbReference>
<comment type="similarity">
    <text evidence="4 11">Belongs to the MoeA family.</text>
</comment>
<dbReference type="FunFam" id="2.170.190.11:FF:000001">
    <property type="entry name" value="Molybdopterin molybdenumtransferase"/>
    <property type="match status" value="1"/>
</dbReference>
<dbReference type="SUPFAM" id="SSF63867">
    <property type="entry name" value="MoeA C-terminal domain-like"/>
    <property type="match status" value="1"/>
</dbReference>
<evidence type="ECO:0000256" key="2">
    <source>
        <dbReference type="ARBA" id="ARBA00002901"/>
    </source>
</evidence>
<dbReference type="Gene3D" id="2.40.340.10">
    <property type="entry name" value="MoeA, C-terminal, domain IV"/>
    <property type="match status" value="1"/>
</dbReference>
<evidence type="ECO:0000313" key="14">
    <source>
        <dbReference type="Proteomes" id="UP000070498"/>
    </source>
</evidence>
<dbReference type="InterPro" id="IPR036688">
    <property type="entry name" value="MoeA_C_domain_IV_sf"/>
</dbReference>
<dbReference type="Pfam" id="PF03454">
    <property type="entry name" value="MoeA_C"/>
    <property type="match status" value="1"/>
</dbReference>
<dbReference type="InterPro" id="IPR005111">
    <property type="entry name" value="MoeA_C_domain_IV"/>
</dbReference>
<feature type="domain" description="MoaB/Mog" evidence="12">
    <location>
        <begin position="180"/>
        <end position="319"/>
    </location>
</feature>
<evidence type="ECO:0000256" key="9">
    <source>
        <dbReference type="ARBA" id="ARBA00023150"/>
    </source>
</evidence>
<proteinExistence type="inferred from homology"/>
<gene>
    <name evidence="13" type="ORF">ATO67_01395</name>
</gene>
<organism evidence="13 14">
    <name type="scientific">Agrobacterium bohemicum</name>
    <dbReference type="NCBI Taxonomy" id="2052828"/>
    <lineage>
        <taxon>Bacteria</taxon>
        <taxon>Pseudomonadati</taxon>
        <taxon>Pseudomonadota</taxon>
        <taxon>Alphaproteobacteria</taxon>
        <taxon>Hyphomicrobiales</taxon>
        <taxon>Rhizobiaceae</taxon>
        <taxon>Rhizobium/Agrobacterium group</taxon>
        <taxon>Agrobacterium</taxon>
    </lineage>
</organism>
<dbReference type="InterPro" id="IPR008284">
    <property type="entry name" value="MoCF_biosynth_CS"/>
</dbReference>
<keyword evidence="6 11" id="KW-0808">Transferase</keyword>
<dbReference type="Proteomes" id="UP000070498">
    <property type="component" value="Unassembled WGS sequence"/>
</dbReference>
<comment type="cofactor">
    <cofactor evidence="1 11">
        <name>Mg(2+)</name>
        <dbReference type="ChEBI" id="CHEBI:18420"/>
    </cofactor>
</comment>
<evidence type="ECO:0000256" key="5">
    <source>
        <dbReference type="ARBA" id="ARBA00022505"/>
    </source>
</evidence>
<keyword evidence="8 11" id="KW-0460">Magnesium</keyword>
<dbReference type="CDD" id="cd00887">
    <property type="entry name" value="MoeA"/>
    <property type="match status" value="1"/>
</dbReference>
<dbReference type="InterPro" id="IPR005110">
    <property type="entry name" value="MoeA_linker/N"/>
</dbReference>
<evidence type="ECO:0000256" key="1">
    <source>
        <dbReference type="ARBA" id="ARBA00001946"/>
    </source>
</evidence>
<dbReference type="RefSeq" id="WP_067643262.1">
    <property type="nucleotide sequence ID" value="NZ_KQ961023.1"/>
</dbReference>
<evidence type="ECO:0000313" key="13">
    <source>
        <dbReference type="EMBL" id="KXG86705.1"/>
    </source>
</evidence>
<evidence type="ECO:0000256" key="8">
    <source>
        <dbReference type="ARBA" id="ARBA00022842"/>
    </source>
</evidence>
<dbReference type="FunFam" id="3.40.980.10:FF:000004">
    <property type="entry name" value="Molybdopterin molybdenumtransferase"/>
    <property type="match status" value="1"/>
</dbReference>
<dbReference type="SMART" id="SM00852">
    <property type="entry name" value="MoCF_biosynth"/>
    <property type="match status" value="1"/>
</dbReference>
<dbReference type="InterPro" id="IPR001453">
    <property type="entry name" value="MoaB/Mog_dom"/>
</dbReference>
<evidence type="ECO:0000256" key="11">
    <source>
        <dbReference type="RuleBase" id="RU365090"/>
    </source>
</evidence>
<evidence type="ECO:0000256" key="3">
    <source>
        <dbReference type="ARBA" id="ARBA00005046"/>
    </source>
</evidence>
<dbReference type="Gene3D" id="3.40.980.10">
    <property type="entry name" value="MoaB/Mog-like domain"/>
    <property type="match status" value="1"/>
</dbReference>
<dbReference type="GO" id="GO:0046872">
    <property type="term" value="F:metal ion binding"/>
    <property type="evidence" value="ECO:0007669"/>
    <property type="project" value="UniProtKB-UniRule"/>
</dbReference>
<dbReference type="InterPro" id="IPR036425">
    <property type="entry name" value="MoaB/Mog-like_dom_sf"/>
</dbReference>
<keyword evidence="7 11" id="KW-0479">Metal-binding</keyword>
<evidence type="ECO:0000256" key="6">
    <source>
        <dbReference type="ARBA" id="ARBA00022679"/>
    </source>
</evidence>
<dbReference type="PANTHER" id="PTHR10192">
    <property type="entry name" value="MOLYBDOPTERIN BIOSYNTHESIS PROTEIN"/>
    <property type="match status" value="1"/>
</dbReference>
<accession>A0A135P5J6</accession>
<evidence type="ECO:0000259" key="12">
    <source>
        <dbReference type="SMART" id="SM00852"/>
    </source>
</evidence>
<sequence>MKPLLPVAEAQARLLGAANPVTAVELVHLTDADQRVLARDLSARLTQPPFDASAMDGYALRAADAPQIGSVLTVIGAAAAGHAFSGIVGNGQVVRIFTGAPLPQGADAVLIQEDAEVLDNSQIRTTFQVTKGRHIRPRGQDFLEGEAVLKAGTELTFTDITLAAAMNHAELCVYRKPVVAVLATGDELVVPGGKPNPAQIIASNTFGVSALARKAGAEILDLGIVPDDETLIRAAIDKAIAGRADILVTLGGASVGDHDLVQAALKAQGMVLDFWRIAMRPGKPLIVGAIGEMQVLGLPGNPVASLVCSLLFLEPLIKKRGHRQIVSRETTAKTATTLKANDQRQDYLRARIIGHENDQPIVEAFTKQDSAMMKTMAHSDCLIVRAPHAPELEAGGECLMVRLR</sequence>
<dbReference type="STRING" id="2052828.ATO67_01395"/>
<comment type="function">
    <text evidence="2 11">Catalyzes the insertion of molybdate into adenylated molybdopterin with the concomitant release of AMP.</text>
</comment>
<comment type="catalytic activity">
    <reaction evidence="10">
        <text>adenylyl-molybdopterin + molybdate = Mo-molybdopterin + AMP + H(+)</text>
        <dbReference type="Rhea" id="RHEA:35047"/>
        <dbReference type="ChEBI" id="CHEBI:15378"/>
        <dbReference type="ChEBI" id="CHEBI:36264"/>
        <dbReference type="ChEBI" id="CHEBI:62727"/>
        <dbReference type="ChEBI" id="CHEBI:71302"/>
        <dbReference type="ChEBI" id="CHEBI:456215"/>
        <dbReference type="EC" id="2.10.1.1"/>
    </reaction>
</comment>
<dbReference type="PROSITE" id="PS01079">
    <property type="entry name" value="MOCF_BIOSYNTHESIS_2"/>
    <property type="match status" value="1"/>
</dbReference>
<dbReference type="Pfam" id="PF00994">
    <property type="entry name" value="MoCF_biosynth"/>
    <property type="match status" value="1"/>
</dbReference>